<dbReference type="Proteomes" id="UP000254920">
    <property type="component" value="Unassembled WGS sequence"/>
</dbReference>
<evidence type="ECO:0000256" key="5">
    <source>
        <dbReference type="ARBA" id="ARBA00022777"/>
    </source>
</evidence>
<evidence type="ECO:0000256" key="6">
    <source>
        <dbReference type="ARBA" id="ARBA00023012"/>
    </source>
</evidence>
<evidence type="ECO:0000256" key="1">
    <source>
        <dbReference type="ARBA" id="ARBA00000085"/>
    </source>
</evidence>
<name>A0A381DL47_9BACT</name>
<dbReference type="EMBL" id="UFVD01000001">
    <property type="protein sequence ID" value="SUX11433.1"/>
    <property type="molecule type" value="Genomic_DNA"/>
</dbReference>
<dbReference type="AlphaFoldDB" id="A0A381DL47"/>
<dbReference type="EC" id="2.7.13.3" evidence="2"/>
<evidence type="ECO:0000256" key="4">
    <source>
        <dbReference type="ARBA" id="ARBA00022679"/>
    </source>
</evidence>
<keyword evidence="6" id="KW-0902">Two-component regulatory system</keyword>
<organism evidence="8 9">
    <name type="scientific">Campylobacter sputorum subsp. sputorum</name>
    <dbReference type="NCBI Taxonomy" id="32024"/>
    <lineage>
        <taxon>Bacteria</taxon>
        <taxon>Pseudomonadati</taxon>
        <taxon>Campylobacterota</taxon>
        <taxon>Epsilonproteobacteria</taxon>
        <taxon>Campylobacterales</taxon>
        <taxon>Campylobacteraceae</taxon>
        <taxon>Campylobacter</taxon>
    </lineage>
</organism>
<evidence type="ECO:0000313" key="8">
    <source>
        <dbReference type="EMBL" id="SUX11433.1"/>
    </source>
</evidence>
<protein>
    <recommendedName>
        <fullName evidence="2">histidine kinase</fullName>
        <ecNumber evidence="2">2.7.13.3</ecNumber>
    </recommendedName>
</protein>
<dbReference type="Gene3D" id="1.10.287.130">
    <property type="match status" value="1"/>
</dbReference>
<dbReference type="STRING" id="32024.GCA_000788295_00807"/>
<keyword evidence="5 8" id="KW-0418">Kinase</keyword>
<dbReference type="InterPro" id="IPR005467">
    <property type="entry name" value="His_kinase_dom"/>
</dbReference>
<dbReference type="InterPro" id="IPR036890">
    <property type="entry name" value="HATPase_C_sf"/>
</dbReference>
<dbReference type="GO" id="GO:0005886">
    <property type="term" value="C:plasma membrane"/>
    <property type="evidence" value="ECO:0007669"/>
    <property type="project" value="TreeGrafter"/>
</dbReference>
<dbReference type="PROSITE" id="PS50109">
    <property type="entry name" value="HIS_KIN"/>
    <property type="match status" value="1"/>
</dbReference>
<dbReference type="GO" id="GO:0000155">
    <property type="term" value="F:phosphorelay sensor kinase activity"/>
    <property type="evidence" value="ECO:0007669"/>
    <property type="project" value="InterPro"/>
</dbReference>
<evidence type="ECO:0000259" key="7">
    <source>
        <dbReference type="PROSITE" id="PS50109"/>
    </source>
</evidence>
<dbReference type="SMART" id="SM00388">
    <property type="entry name" value="HisKA"/>
    <property type="match status" value="1"/>
</dbReference>
<dbReference type="Gene3D" id="3.30.565.10">
    <property type="entry name" value="Histidine kinase-like ATPase, C-terminal domain"/>
    <property type="match status" value="1"/>
</dbReference>
<dbReference type="PANTHER" id="PTHR45453">
    <property type="entry name" value="PHOSPHATE REGULON SENSOR PROTEIN PHOR"/>
    <property type="match status" value="1"/>
</dbReference>
<gene>
    <name evidence="8" type="primary">qseC</name>
    <name evidence="8" type="ORF">NCTC12475_01658</name>
</gene>
<dbReference type="CDD" id="cd00082">
    <property type="entry name" value="HisKA"/>
    <property type="match status" value="1"/>
</dbReference>
<keyword evidence="3" id="KW-0597">Phosphoprotein</keyword>
<dbReference type="GO" id="GO:0016036">
    <property type="term" value="P:cellular response to phosphate starvation"/>
    <property type="evidence" value="ECO:0007669"/>
    <property type="project" value="TreeGrafter"/>
</dbReference>
<dbReference type="SUPFAM" id="SSF47384">
    <property type="entry name" value="Homodimeric domain of signal transducing histidine kinase"/>
    <property type="match status" value="1"/>
</dbReference>
<keyword evidence="9" id="KW-1185">Reference proteome</keyword>
<dbReference type="CDD" id="cd00075">
    <property type="entry name" value="HATPase"/>
    <property type="match status" value="1"/>
</dbReference>
<dbReference type="RefSeq" id="WP_089182162.1">
    <property type="nucleotide sequence ID" value="NZ_CP043427.1"/>
</dbReference>
<dbReference type="PANTHER" id="PTHR45453:SF1">
    <property type="entry name" value="PHOSPHATE REGULON SENSOR PROTEIN PHOR"/>
    <property type="match status" value="1"/>
</dbReference>
<keyword evidence="4 8" id="KW-0808">Transferase</keyword>
<evidence type="ECO:0000256" key="3">
    <source>
        <dbReference type="ARBA" id="ARBA00022553"/>
    </source>
</evidence>
<dbReference type="InterPro" id="IPR003594">
    <property type="entry name" value="HATPase_dom"/>
</dbReference>
<dbReference type="OrthoDB" id="9761634at2"/>
<sequence>MSHKKHFLPIFLLYMITSTAFLSIFCIFLYKFYYSEIIKEANLELRNHTNEIFSAIRMDLNLNDILETLKEHEINANIHDNIENNFILKEFDIPNLQDDNLQNEKYKIYFLDDVTYMKTEFFYRLRPMPMHNPKSFTITLKTQKYAKLMSLFIIKLGIGFLCMFFIFLLISYFIIKLSFKPLLLHIEKLNSFIKDTTHEINTPLCVILMSIEMFQTDPKKYLNNIKIASKTLSNLYNYLVFLTLKSPKNEPKELNLKEIIKNRIDYFEVMAEQNSLKIEQNLKEVLLKTDENKFKMIFDNILNNAIKYASKDSIISVNLDNNGFSITNFGEEISKENLEKIYDKFTRFNQNRGGFGIGLSLVKKFADELNFIVRCESSNKITTFSVKFA</sequence>
<dbReference type="GeneID" id="93090298"/>
<evidence type="ECO:0000256" key="2">
    <source>
        <dbReference type="ARBA" id="ARBA00012438"/>
    </source>
</evidence>
<dbReference type="InterPro" id="IPR003661">
    <property type="entry name" value="HisK_dim/P_dom"/>
</dbReference>
<dbReference type="InterPro" id="IPR036097">
    <property type="entry name" value="HisK_dim/P_sf"/>
</dbReference>
<feature type="domain" description="Histidine kinase" evidence="7">
    <location>
        <begin position="195"/>
        <end position="389"/>
    </location>
</feature>
<dbReference type="InterPro" id="IPR050351">
    <property type="entry name" value="BphY/WalK/GraS-like"/>
</dbReference>
<dbReference type="Pfam" id="PF02518">
    <property type="entry name" value="HATPase_c"/>
    <property type="match status" value="1"/>
</dbReference>
<dbReference type="SMART" id="SM00387">
    <property type="entry name" value="HATPase_c"/>
    <property type="match status" value="1"/>
</dbReference>
<proteinExistence type="predicted"/>
<accession>A0A381DL47</accession>
<dbReference type="GO" id="GO:0004721">
    <property type="term" value="F:phosphoprotein phosphatase activity"/>
    <property type="evidence" value="ECO:0007669"/>
    <property type="project" value="TreeGrafter"/>
</dbReference>
<dbReference type="Pfam" id="PF00512">
    <property type="entry name" value="HisKA"/>
    <property type="match status" value="1"/>
</dbReference>
<evidence type="ECO:0000313" key="9">
    <source>
        <dbReference type="Proteomes" id="UP000254920"/>
    </source>
</evidence>
<dbReference type="SUPFAM" id="SSF55874">
    <property type="entry name" value="ATPase domain of HSP90 chaperone/DNA topoisomerase II/histidine kinase"/>
    <property type="match status" value="1"/>
</dbReference>
<reference evidence="8 9" key="1">
    <citation type="submission" date="2018-06" db="EMBL/GenBank/DDBJ databases">
        <authorList>
            <consortium name="Pathogen Informatics"/>
            <person name="Doyle S."/>
        </authorList>
    </citation>
    <scope>NUCLEOTIDE SEQUENCE [LARGE SCALE GENOMIC DNA]</scope>
    <source>
        <strain evidence="8 9">NCTC12475</strain>
    </source>
</reference>
<comment type="catalytic activity">
    <reaction evidence="1">
        <text>ATP + protein L-histidine = ADP + protein N-phospho-L-histidine.</text>
        <dbReference type="EC" id="2.7.13.3"/>
    </reaction>
</comment>